<name>A0AAV2WMF4_MYCNE</name>
<dbReference type="Proteomes" id="UP000028864">
    <property type="component" value="Unassembled WGS sequence"/>
</dbReference>
<reference evidence="2" key="2">
    <citation type="submission" date="2015-09" db="EMBL/GenBank/DDBJ databases">
        <title>Draft genome sequence of Mycobacterium neoaurum DSM 44074.</title>
        <authorList>
            <person name="Croce O."/>
            <person name="Robert C."/>
            <person name="Raoult D."/>
            <person name="Drancourt M."/>
        </authorList>
    </citation>
    <scope>NUCLEOTIDE SEQUENCE</scope>
    <source>
        <strain evidence="2">DSM 44074</strain>
    </source>
</reference>
<accession>A0AAV2WMF4</accession>
<feature type="region of interest" description="Disordered" evidence="1">
    <location>
        <begin position="1"/>
        <end position="41"/>
    </location>
</feature>
<protein>
    <submittedName>
        <fullName evidence="2">Uncharacterized protein</fullName>
    </submittedName>
</protein>
<evidence type="ECO:0000256" key="1">
    <source>
        <dbReference type="SAM" id="MobiDB-lite"/>
    </source>
</evidence>
<dbReference type="EMBL" id="LK021339">
    <property type="protein sequence ID" value="CDQ45138.1"/>
    <property type="molecule type" value="Genomic_DNA"/>
</dbReference>
<evidence type="ECO:0000313" key="3">
    <source>
        <dbReference type="Proteomes" id="UP000028864"/>
    </source>
</evidence>
<gene>
    <name evidence="2" type="ORF">BN1047_03026</name>
</gene>
<dbReference type="AlphaFoldDB" id="A0AAV2WMF4"/>
<organism evidence="2 3">
    <name type="scientific">Mycolicibacterium neoaurum</name>
    <name type="common">Mycobacterium neoaurum</name>
    <dbReference type="NCBI Taxonomy" id="1795"/>
    <lineage>
        <taxon>Bacteria</taxon>
        <taxon>Bacillati</taxon>
        <taxon>Actinomycetota</taxon>
        <taxon>Actinomycetes</taxon>
        <taxon>Mycobacteriales</taxon>
        <taxon>Mycobacteriaceae</taxon>
        <taxon>Mycolicibacterium</taxon>
    </lineage>
</organism>
<evidence type="ECO:0000313" key="2">
    <source>
        <dbReference type="EMBL" id="CDQ45138.1"/>
    </source>
</evidence>
<feature type="compositionally biased region" description="Basic and acidic residues" evidence="1">
    <location>
        <begin position="1"/>
        <end position="29"/>
    </location>
</feature>
<sequence length="41" mass="4725">MASKSQGRELRKATLTLKEKRAAKREKLSAETVVRRKKPSR</sequence>
<reference evidence="2" key="1">
    <citation type="submission" date="2014-05" db="EMBL/GenBank/DDBJ databases">
        <authorList>
            <person name="Urmite Genomes"/>
        </authorList>
    </citation>
    <scope>NUCLEOTIDE SEQUENCE</scope>
    <source>
        <strain evidence="2">DSM 44074</strain>
    </source>
</reference>
<proteinExistence type="predicted"/>